<dbReference type="InterPro" id="IPR001781">
    <property type="entry name" value="Znf_LIM"/>
</dbReference>
<keyword evidence="3" id="KW-0677">Repeat</keyword>
<evidence type="ECO:0000256" key="8">
    <source>
        <dbReference type="ARBA" id="ARBA00023155"/>
    </source>
</evidence>
<dbReference type="GO" id="GO:0030182">
    <property type="term" value="P:neuron differentiation"/>
    <property type="evidence" value="ECO:0007669"/>
    <property type="project" value="TreeGrafter"/>
</dbReference>
<evidence type="ECO:0000256" key="3">
    <source>
        <dbReference type="ARBA" id="ARBA00022737"/>
    </source>
</evidence>
<feature type="domain" description="LIM zinc-binding" evidence="15">
    <location>
        <begin position="133"/>
        <end position="194"/>
    </location>
</feature>
<dbReference type="CDD" id="cd09379">
    <property type="entry name" value="LIM2_AWH"/>
    <property type="match status" value="1"/>
</dbReference>
<reference evidence="17 18" key="2">
    <citation type="journal article" date="2019" name="G3 (Bethesda)">
        <title>Hybrid Assembly of the Genome of the Entomopathogenic Nematode Steinernema carpocapsae Identifies the X-Chromosome.</title>
        <authorList>
            <person name="Serra L."/>
            <person name="Macchietto M."/>
            <person name="Macias-Munoz A."/>
            <person name="McGill C.J."/>
            <person name="Rodriguez I.M."/>
            <person name="Rodriguez B."/>
            <person name="Murad R."/>
            <person name="Mortazavi A."/>
        </authorList>
    </citation>
    <scope>NUCLEOTIDE SEQUENCE [LARGE SCALE GENOMIC DNA]</scope>
    <source>
        <strain evidence="17 18">ALL</strain>
    </source>
</reference>
<dbReference type="Pfam" id="PF00412">
    <property type="entry name" value="LIM"/>
    <property type="match status" value="2"/>
</dbReference>
<dbReference type="SUPFAM" id="SSF46689">
    <property type="entry name" value="Homeodomain-like"/>
    <property type="match status" value="1"/>
</dbReference>
<evidence type="ECO:0000256" key="4">
    <source>
        <dbReference type="ARBA" id="ARBA00022833"/>
    </source>
</evidence>
<feature type="DNA-binding region" description="Homeobox" evidence="11">
    <location>
        <begin position="265"/>
        <end position="324"/>
    </location>
</feature>
<evidence type="ECO:0000256" key="14">
    <source>
        <dbReference type="SAM" id="MobiDB-lite"/>
    </source>
</evidence>
<feature type="domain" description="LIM zinc-binding" evidence="15">
    <location>
        <begin position="195"/>
        <end position="256"/>
    </location>
</feature>
<dbReference type="GO" id="GO:0005634">
    <property type="term" value="C:nucleus"/>
    <property type="evidence" value="ECO:0007669"/>
    <property type="project" value="UniProtKB-SubCell"/>
</dbReference>
<dbReference type="GO" id="GO:0000981">
    <property type="term" value="F:DNA-binding transcription factor activity, RNA polymerase II-specific"/>
    <property type="evidence" value="ECO:0007669"/>
    <property type="project" value="UniProtKB-ARBA"/>
</dbReference>
<keyword evidence="4 12" id="KW-0862">Zinc</keyword>
<evidence type="ECO:0000256" key="7">
    <source>
        <dbReference type="ARBA" id="ARBA00023125"/>
    </source>
</evidence>
<evidence type="ECO:0000256" key="12">
    <source>
        <dbReference type="PROSITE-ProRule" id="PRU00125"/>
    </source>
</evidence>
<dbReference type="PROSITE" id="PS50023">
    <property type="entry name" value="LIM_DOMAIN_2"/>
    <property type="match status" value="2"/>
</dbReference>
<evidence type="ECO:0000256" key="5">
    <source>
        <dbReference type="ARBA" id="ARBA00023015"/>
    </source>
</evidence>
<dbReference type="OrthoDB" id="10068367at2759"/>
<dbReference type="GO" id="GO:0046872">
    <property type="term" value="F:metal ion binding"/>
    <property type="evidence" value="ECO:0007669"/>
    <property type="project" value="UniProtKB-KW"/>
</dbReference>
<dbReference type="EMBL" id="AZBU02000004">
    <property type="protein sequence ID" value="TKR80295.1"/>
    <property type="molecule type" value="Genomic_DNA"/>
</dbReference>
<keyword evidence="5" id="KW-0805">Transcription regulation</keyword>
<keyword evidence="18" id="KW-1185">Reference proteome</keyword>
<dbReference type="GO" id="GO:0045944">
    <property type="term" value="P:positive regulation of transcription by RNA polymerase II"/>
    <property type="evidence" value="ECO:0007669"/>
    <property type="project" value="UniProtKB-ARBA"/>
</dbReference>
<comment type="caution">
    <text evidence="17">The sequence shown here is derived from an EMBL/GenBank/DDBJ whole genome shotgun (WGS) entry which is preliminary data.</text>
</comment>
<evidence type="ECO:0000259" key="16">
    <source>
        <dbReference type="PROSITE" id="PS50071"/>
    </source>
</evidence>
<dbReference type="PANTHER" id="PTHR24208">
    <property type="entry name" value="LIM/HOMEOBOX PROTEIN LHX"/>
    <property type="match status" value="1"/>
</dbReference>
<feature type="region of interest" description="Disordered" evidence="14">
    <location>
        <begin position="319"/>
        <end position="381"/>
    </location>
</feature>
<keyword evidence="6 12" id="KW-0440">LIM domain</keyword>
<dbReference type="InterPro" id="IPR001356">
    <property type="entry name" value="HD"/>
</dbReference>
<dbReference type="InterPro" id="IPR009057">
    <property type="entry name" value="Homeodomain-like_sf"/>
</dbReference>
<evidence type="ECO:0008006" key="19">
    <source>
        <dbReference type="Google" id="ProtNLM"/>
    </source>
</evidence>
<keyword evidence="10 11" id="KW-0539">Nucleus</keyword>
<dbReference type="STRING" id="34508.A0A4V6A2R5"/>
<evidence type="ECO:0000313" key="17">
    <source>
        <dbReference type="EMBL" id="TKR80295.1"/>
    </source>
</evidence>
<organism evidence="17 18">
    <name type="scientific">Steinernema carpocapsae</name>
    <name type="common">Entomopathogenic nematode</name>
    <dbReference type="NCBI Taxonomy" id="34508"/>
    <lineage>
        <taxon>Eukaryota</taxon>
        <taxon>Metazoa</taxon>
        <taxon>Ecdysozoa</taxon>
        <taxon>Nematoda</taxon>
        <taxon>Chromadorea</taxon>
        <taxon>Rhabditida</taxon>
        <taxon>Tylenchina</taxon>
        <taxon>Panagrolaimomorpha</taxon>
        <taxon>Strongyloidoidea</taxon>
        <taxon>Steinernematidae</taxon>
        <taxon>Steinernema</taxon>
    </lineage>
</organism>
<dbReference type="Gene3D" id="1.10.10.60">
    <property type="entry name" value="Homeodomain-like"/>
    <property type="match status" value="1"/>
</dbReference>
<dbReference type="SUPFAM" id="SSF57716">
    <property type="entry name" value="Glucocorticoid receptor-like (DNA-binding domain)"/>
    <property type="match status" value="1"/>
</dbReference>
<evidence type="ECO:0000256" key="11">
    <source>
        <dbReference type="PROSITE-ProRule" id="PRU00108"/>
    </source>
</evidence>
<dbReference type="GO" id="GO:0000977">
    <property type="term" value="F:RNA polymerase II transcription regulatory region sequence-specific DNA binding"/>
    <property type="evidence" value="ECO:0007669"/>
    <property type="project" value="TreeGrafter"/>
</dbReference>
<dbReference type="Pfam" id="PF00046">
    <property type="entry name" value="Homeodomain"/>
    <property type="match status" value="1"/>
</dbReference>
<evidence type="ECO:0000256" key="1">
    <source>
        <dbReference type="ARBA" id="ARBA00004123"/>
    </source>
</evidence>
<dbReference type="AlphaFoldDB" id="A0A4V6A2R5"/>
<dbReference type="PROSITE" id="PS00478">
    <property type="entry name" value="LIM_DOMAIN_1"/>
    <property type="match status" value="1"/>
</dbReference>
<dbReference type="CDD" id="cd00086">
    <property type="entry name" value="homeodomain"/>
    <property type="match status" value="1"/>
</dbReference>
<name>A0A4V6A2R5_STECR</name>
<dbReference type="Proteomes" id="UP000298663">
    <property type="component" value="Unassembled WGS sequence"/>
</dbReference>
<proteinExistence type="predicted"/>
<evidence type="ECO:0000256" key="2">
    <source>
        <dbReference type="ARBA" id="ARBA00022723"/>
    </source>
</evidence>
<evidence type="ECO:0000259" key="15">
    <source>
        <dbReference type="PROSITE" id="PS50023"/>
    </source>
</evidence>
<feature type="compositionally biased region" description="Polar residues" evidence="14">
    <location>
        <begin position="342"/>
        <end position="356"/>
    </location>
</feature>
<evidence type="ECO:0000256" key="6">
    <source>
        <dbReference type="ARBA" id="ARBA00023038"/>
    </source>
</evidence>
<gene>
    <name evidence="17" type="ORF">L596_014389</name>
</gene>
<evidence type="ECO:0000256" key="10">
    <source>
        <dbReference type="ARBA" id="ARBA00023242"/>
    </source>
</evidence>
<accession>A0A4V6A2R5</accession>
<evidence type="ECO:0000313" key="18">
    <source>
        <dbReference type="Proteomes" id="UP000298663"/>
    </source>
</evidence>
<dbReference type="SMART" id="SM00132">
    <property type="entry name" value="LIM"/>
    <property type="match status" value="2"/>
</dbReference>
<dbReference type="SMART" id="SM00389">
    <property type="entry name" value="HOX"/>
    <property type="match status" value="1"/>
</dbReference>
<dbReference type="FunFam" id="2.10.110.10:FF:000023">
    <property type="entry name" value="LIM homeobox 6"/>
    <property type="match status" value="1"/>
</dbReference>
<keyword evidence="8 11" id="KW-0371">Homeobox</keyword>
<dbReference type="InterPro" id="IPR050453">
    <property type="entry name" value="LIM_Homeobox_TF"/>
</dbReference>
<comment type="subcellular location">
    <subcellularLocation>
        <location evidence="1 11 13">Nucleus</location>
    </subcellularLocation>
</comment>
<keyword evidence="9" id="KW-0804">Transcription</keyword>
<keyword evidence="2 12" id="KW-0479">Metal-binding</keyword>
<feature type="domain" description="Homeobox" evidence="16">
    <location>
        <begin position="263"/>
        <end position="323"/>
    </location>
</feature>
<sequence>MMEEVHQQRFHQLMVNGNHCGGDSAAAAAPGPENCQQGLIQDAVAIVGAVVPPVGTLGITQSYLLDHQSLGSSCGSSIPPNAFLVDSVNNNNAASSNANLSTDNYGNPPNTSASGVYGITSQANFLHRQRDQTLCGSCGDTISERTILSANQQFFHSECLRCTSCGLQLDQFPSCYVKENSIFCKSCYGREYGTKCSSCSRVIQPTDWVRRARSFVYHLACFACDQCKRQLSTGEEFSLQENRLLCKQHYLETVDGDSGSQKSKTKRVRTTFAEEQLSVLQAHFQIDSNPDGADLERIASITGLSKRVTQVWFQNSRARQKKYQGGKKIPSGGRGDADHSSNEISGSPKSPSTDSNDGMMFPRSVTTSGDETLMPEHLLISTSMAMDTENMYAKYDSSDQ</sequence>
<protein>
    <recommendedName>
        <fullName evidence="19">LIM/homeobox protein Awh</fullName>
    </recommendedName>
</protein>
<keyword evidence="7 11" id="KW-0238">DNA-binding</keyword>
<reference evidence="17 18" key="1">
    <citation type="journal article" date="2015" name="Genome Biol.">
        <title>Comparative genomics of Steinernema reveals deeply conserved gene regulatory networks.</title>
        <authorList>
            <person name="Dillman A.R."/>
            <person name="Macchietto M."/>
            <person name="Porter C.F."/>
            <person name="Rogers A."/>
            <person name="Williams B."/>
            <person name="Antoshechkin I."/>
            <person name="Lee M.M."/>
            <person name="Goodwin Z."/>
            <person name="Lu X."/>
            <person name="Lewis E.E."/>
            <person name="Goodrich-Blair H."/>
            <person name="Stock S.P."/>
            <person name="Adams B.J."/>
            <person name="Sternberg P.W."/>
            <person name="Mortazavi A."/>
        </authorList>
    </citation>
    <scope>NUCLEOTIDE SEQUENCE [LARGE SCALE GENOMIC DNA]</scope>
    <source>
        <strain evidence="17 18">ALL</strain>
    </source>
</reference>
<evidence type="ECO:0000256" key="13">
    <source>
        <dbReference type="RuleBase" id="RU000682"/>
    </source>
</evidence>
<dbReference type="GO" id="GO:0045664">
    <property type="term" value="P:regulation of neuron differentiation"/>
    <property type="evidence" value="ECO:0007669"/>
    <property type="project" value="UniProtKB-ARBA"/>
</dbReference>
<dbReference type="Gene3D" id="2.10.110.10">
    <property type="entry name" value="Cysteine Rich Protein"/>
    <property type="match status" value="2"/>
</dbReference>
<dbReference type="CDD" id="cd08368">
    <property type="entry name" value="LIM"/>
    <property type="match status" value="1"/>
</dbReference>
<dbReference type="PROSITE" id="PS50071">
    <property type="entry name" value="HOMEOBOX_2"/>
    <property type="match status" value="1"/>
</dbReference>
<dbReference type="PANTHER" id="PTHR24208:SF127">
    <property type="entry name" value="LIM_HOMEOBOX PROTEIN AWH"/>
    <property type="match status" value="1"/>
</dbReference>
<evidence type="ECO:0000256" key="9">
    <source>
        <dbReference type="ARBA" id="ARBA00023163"/>
    </source>
</evidence>
<dbReference type="FunFam" id="1.10.10.60:FF:000027">
    <property type="entry name" value="LIM/homeobox protein Lhx9"/>
    <property type="match status" value="1"/>
</dbReference>